<dbReference type="OMA" id="TGRYENS"/>
<organism evidence="3 4">
    <name type="scientific">Romanomermis culicivorax</name>
    <name type="common">Nematode worm</name>
    <dbReference type="NCBI Taxonomy" id="13658"/>
    <lineage>
        <taxon>Eukaryota</taxon>
        <taxon>Metazoa</taxon>
        <taxon>Ecdysozoa</taxon>
        <taxon>Nematoda</taxon>
        <taxon>Enoplea</taxon>
        <taxon>Dorylaimia</taxon>
        <taxon>Mermithida</taxon>
        <taxon>Mermithoidea</taxon>
        <taxon>Mermithidae</taxon>
        <taxon>Romanomermis</taxon>
    </lineage>
</organism>
<dbReference type="PANTHER" id="PTHR24185">
    <property type="entry name" value="CALCIUM-INDEPENDENT PHOSPHOLIPASE A2-GAMMA"/>
    <property type="match status" value="1"/>
</dbReference>
<dbReference type="Proteomes" id="UP000887565">
    <property type="component" value="Unplaced"/>
</dbReference>
<dbReference type="SUPFAM" id="SSF52151">
    <property type="entry name" value="FabD/lysophospholipase-like"/>
    <property type="match status" value="1"/>
</dbReference>
<name>A0A915I1M3_ROMCU</name>
<keyword evidence="1" id="KW-0378">Hydrolase</keyword>
<accession>A0A915I1M3</accession>
<dbReference type="GO" id="GO:0047499">
    <property type="term" value="F:calcium-independent phospholipase A2 activity"/>
    <property type="evidence" value="ECO:0007669"/>
    <property type="project" value="TreeGrafter"/>
</dbReference>
<dbReference type="AlphaFoldDB" id="A0A915I1M3"/>
<proteinExistence type="predicted"/>
<dbReference type="Gene3D" id="3.40.1090.10">
    <property type="entry name" value="Cytosolic phospholipase A2 catalytic domain"/>
    <property type="match status" value="1"/>
</dbReference>
<dbReference type="WBParaSite" id="nRc.2.0.1.t08033-RA">
    <property type="protein sequence ID" value="nRc.2.0.1.t08033-RA"/>
    <property type="gene ID" value="nRc.2.0.1.g08033"/>
</dbReference>
<protein>
    <submittedName>
        <fullName evidence="4">PNPLA domain-containing protein</fullName>
    </submittedName>
</protein>
<dbReference type="GO" id="GO:0016020">
    <property type="term" value="C:membrane"/>
    <property type="evidence" value="ECO:0007669"/>
    <property type="project" value="TreeGrafter"/>
</dbReference>
<evidence type="ECO:0000256" key="1">
    <source>
        <dbReference type="ARBA" id="ARBA00022801"/>
    </source>
</evidence>
<dbReference type="GO" id="GO:0016042">
    <property type="term" value="P:lipid catabolic process"/>
    <property type="evidence" value="ECO:0007669"/>
    <property type="project" value="UniProtKB-KW"/>
</dbReference>
<keyword evidence="2" id="KW-0442">Lipid degradation</keyword>
<dbReference type="GO" id="GO:0019369">
    <property type="term" value="P:arachidonate metabolic process"/>
    <property type="evidence" value="ECO:0007669"/>
    <property type="project" value="TreeGrafter"/>
</dbReference>
<evidence type="ECO:0000313" key="4">
    <source>
        <dbReference type="WBParaSite" id="nRc.2.0.1.t08033-RA"/>
    </source>
</evidence>
<dbReference type="PANTHER" id="PTHR24185:SF1">
    <property type="entry name" value="CALCIUM-INDEPENDENT PHOSPHOLIPASE A2-GAMMA"/>
    <property type="match status" value="1"/>
</dbReference>
<sequence length="157" mass="17771">MHQDGGVLANNPTAIGLHECRQLWPRTPIHCVVSVGTGRMAHLPQHSTPAVEPRYSSTFDKLYQAVVSATDTEKVHTILNDLLPPNTYYRTNPYMTKSYNLDDTAPDTLDQMTLDGKLYVRKNEAKLKAIALRLMQPKTYIQALKDRINHKLACYGY</sequence>
<dbReference type="InterPro" id="IPR016035">
    <property type="entry name" value="Acyl_Trfase/lysoPLipase"/>
</dbReference>
<evidence type="ECO:0000313" key="3">
    <source>
        <dbReference type="Proteomes" id="UP000887565"/>
    </source>
</evidence>
<evidence type="ECO:0000256" key="2">
    <source>
        <dbReference type="ARBA" id="ARBA00022963"/>
    </source>
</evidence>
<reference evidence="4" key="1">
    <citation type="submission" date="2022-11" db="UniProtKB">
        <authorList>
            <consortium name="WormBaseParasite"/>
        </authorList>
    </citation>
    <scope>IDENTIFICATION</scope>
</reference>
<keyword evidence="3" id="KW-1185">Reference proteome</keyword>
<keyword evidence="2" id="KW-0443">Lipid metabolism</keyword>